<dbReference type="GO" id="GO:0005886">
    <property type="term" value="C:plasma membrane"/>
    <property type="evidence" value="ECO:0007669"/>
    <property type="project" value="UniProtKB-SubCell"/>
</dbReference>
<keyword evidence="4 6" id="KW-1133">Transmembrane helix</keyword>
<feature type="transmembrane region" description="Helical" evidence="6">
    <location>
        <begin position="232"/>
        <end position="255"/>
    </location>
</feature>
<dbReference type="Pfam" id="PF02653">
    <property type="entry name" value="BPD_transp_2"/>
    <property type="match status" value="1"/>
</dbReference>
<evidence type="ECO:0000313" key="8">
    <source>
        <dbReference type="Proteomes" id="UP000316096"/>
    </source>
</evidence>
<evidence type="ECO:0000313" key="7">
    <source>
        <dbReference type="EMBL" id="TQM00011.1"/>
    </source>
</evidence>
<sequence>MSTTTTAEPRDTAQPGRVLTLLRSSTLWTLAVLVALFLFFAVLRPAEFASTFNIRNVATDSAILLVLAVGMTFVIVSAGIDLSVGSILVFSGVIAAKTMVALGGTTAGWGAILLGALAGAGSGLGWGLVNGLLVAKAKIPPLIATLGSLGVSLGLAQVITNGSDVNQIPAKLSNAVGYGLVFGVPWLVIIAVAIAVVFGLLLALTRFGRHTYAIGSNAEAARRVGIKVDRHLIKVYALSGLLSGVAGVLSLAHYTTTTIASHTSDNLGAIAAVVIGGASLFGGVGSIGGTVIGVLIPGVLRNGLIILGAQRFWLDVAVGAVLVVAVFFDQLRRTARERQ</sequence>
<dbReference type="InterPro" id="IPR001851">
    <property type="entry name" value="ABC_transp_permease"/>
</dbReference>
<feature type="transmembrane region" description="Helical" evidence="6">
    <location>
        <begin position="108"/>
        <end position="129"/>
    </location>
</feature>
<dbReference type="PANTHER" id="PTHR32196:SF72">
    <property type="entry name" value="RIBOSE IMPORT PERMEASE PROTEIN RBSC"/>
    <property type="match status" value="1"/>
</dbReference>
<reference evidence="7 8" key="1">
    <citation type="submission" date="2019-06" db="EMBL/GenBank/DDBJ databases">
        <title>Sequencing the genomes of 1000 actinobacteria strains.</title>
        <authorList>
            <person name="Klenk H.-P."/>
        </authorList>
    </citation>
    <scope>NUCLEOTIDE SEQUENCE [LARGE SCALE GENOMIC DNA]</scope>
    <source>
        <strain evidence="7 8">DSM 102200</strain>
    </source>
</reference>
<feature type="transmembrane region" description="Helical" evidence="6">
    <location>
        <begin position="180"/>
        <end position="204"/>
    </location>
</feature>
<dbReference type="PANTHER" id="PTHR32196">
    <property type="entry name" value="ABC TRANSPORTER PERMEASE PROTEIN YPHD-RELATED-RELATED"/>
    <property type="match status" value="1"/>
</dbReference>
<feature type="transmembrane region" description="Helical" evidence="6">
    <location>
        <begin position="312"/>
        <end position="328"/>
    </location>
</feature>
<name>A0A543CSM7_9ACTN</name>
<comment type="subcellular location">
    <subcellularLocation>
        <location evidence="1">Cell membrane</location>
        <topology evidence="1">Multi-pass membrane protein</topology>
    </subcellularLocation>
</comment>
<feature type="transmembrane region" description="Helical" evidence="6">
    <location>
        <begin position="63"/>
        <end position="96"/>
    </location>
</feature>
<gene>
    <name evidence="7" type="ORF">FB559_5712</name>
</gene>
<feature type="transmembrane region" description="Helical" evidence="6">
    <location>
        <begin position="267"/>
        <end position="300"/>
    </location>
</feature>
<feature type="transmembrane region" description="Helical" evidence="6">
    <location>
        <begin position="141"/>
        <end position="160"/>
    </location>
</feature>
<evidence type="ECO:0000256" key="4">
    <source>
        <dbReference type="ARBA" id="ARBA00022989"/>
    </source>
</evidence>
<feature type="transmembrane region" description="Helical" evidence="6">
    <location>
        <begin position="25"/>
        <end position="43"/>
    </location>
</feature>
<accession>A0A543CSM7</accession>
<evidence type="ECO:0000256" key="2">
    <source>
        <dbReference type="ARBA" id="ARBA00022475"/>
    </source>
</evidence>
<protein>
    <submittedName>
        <fullName evidence="7">Monosaccharide ABC transporter membrane protein (CUT2 family)</fullName>
    </submittedName>
</protein>
<keyword evidence="2" id="KW-1003">Cell membrane</keyword>
<dbReference type="GO" id="GO:0022857">
    <property type="term" value="F:transmembrane transporter activity"/>
    <property type="evidence" value="ECO:0007669"/>
    <property type="project" value="InterPro"/>
</dbReference>
<organism evidence="7 8">
    <name type="scientific">Actinoallomurus bryophytorum</name>
    <dbReference type="NCBI Taxonomy" id="1490222"/>
    <lineage>
        <taxon>Bacteria</taxon>
        <taxon>Bacillati</taxon>
        <taxon>Actinomycetota</taxon>
        <taxon>Actinomycetes</taxon>
        <taxon>Streptosporangiales</taxon>
        <taxon>Thermomonosporaceae</taxon>
        <taxon>Actinoallomurus</taxon>
    </lineage>
</organism>
<keyword evidence="5 6" id="KW-0472">Membrane</keyword>
<evidence type="ECO:0000256" key="1">
    <source>
        <dbReference type="ARBA" id="ARBA00004651"/>
    </source>
</evidence>
<evidence type="ECO:0000256" key="3">
    <source>
        <dbReference type="ARBA" id="ARBA00022692"/>
    </source>
</evidence>
<evidence type="ECO:0000256" key="5">
    <source>
        <dbReference type="ARBA" id="ARBA00023136"/>
    </source>
</evidence>
<dbReference type="CDD" id="cd06579">
    <property type="entry name" value="TM_PBP1_transp_AraH_like"/>
    <property type="match status" value="1"/>
</dbReference>
<dbReference type="OrthoDB" id="9808136at2"/>
<comment type="caution">
    <text evidence="7">The sequence shown here is derived from an EMBL/GenBank/DDBJ whole genome shotgun (WGS) entry which is preliminary data.</text>
</comment>
<keyword evidence="3 6" id="KW-0812">Transmembrane</keyword>
<dbReference type="EMBL" id="VFOZ01000001">
    <property type="protein sequence ID" value="TQM00011.1"/>
    <property type="molecule type" value="Genomic_DNA"/>
</dbReference>
<dbReference type="RefSeq" id="WP_141959240.1">
    <property type="nucleotide sequence ID" value="NZ_VFOZ01000001.1"/>
</dbReference>
<dbReference type="Proteomes" id="UP000316096">
    <property type="component" value="Unassembled WGS sequence"/>
</dbReference>
<dbReference type="AlphaFoldDB" id="A0A543CSM7"/>
<keyword evidence="8" id="KW-1185">Reference proteome</keyword>
<evidence type="ECO:0000256" key="6">
    <source>
        <dbReference type="SAM" id="Phobius"/>
    </source>
</evidence>
<proteinExistence type="predicted"/>